<feature type="compositionally biased region" description="Polar residues" evidence="11">
    <location>
        <begin position="64"/>
        <end position="73"/>
    </location>
</feature>
<comment type="catalytic activity">
    <reaction evidence="7">
        <text>L-seryl-[protein] + ATP = O-phospho-L-seryl-[protein] + ADP + H(+)</text>
        <dbReference type="Rhea" id="RHEA:17989"/>
        <dbReference type="Rhea" id="RHEA-COMP:9863"/>
        <dbReference type="Rhea" id="RHEA-COMP:11604"/>
        <dbReference type="ChEBI" id="CHEBI:15378"/>
        <dbReference type="ChEBI" id="CHEBI:29999"/>
        <dbReference type="ChEBI" id="CHEBI:30616"/>
        <dbReference type="ChEBI" id="CHEBI:83421"/>
        <dbReference type="ChEBI" id="CHEBI:456216"/>
        <dbReference type="EC" id="2.7.12.2"/>
    </reaction>
</comment>
<reference evidence="13 14" key="1">
    <citation type="journal article" date="2018" name="BMC Genomics">
        <title>The genome of Naegleria lovaniensis, the basis for a comparative approach to unravel pathogenicity factors of the human pathogenic amoeba N. fowleri.</title>
        <authorList>
            <person name="Liechti N."/>
            <person name="Schurch N."/>
            <person name="Bruggmann R."/>
            <person name="Wittwer M."/>
        </authorList>
    </citation>
    <scope>NUCLEOTIDE SEQUENCE [LARGE SCALE GENOMIC DNA]</scope>
    <source>
        <strain evidence="13 14">ATCC 30569</strain>
    </source>
</reference>
<feature type="compositionally biased region" description="Basic residues" evidence="11">
    <location>
        <begin position="358"/>
        <end position="374"/>
    </location>
</feature>
<evidence type="ECO:0000256" key="9">
    <source>
        <dbReference type="ARBA" id="ARBA00051693"/>
    </source>
</evidence>
<dbReference type="SMART" id="SM00220">
    <property type="entry name" value="S_TKc"/>
    <property type="match status" value="1"/>
</dbReference>
<dbReference type="GeneID" id="68098798"/>
<keyword evidence="4 10" id="KW-0067">ATP-binding</keyword>
<keyword evidence="1" id="KW-0808">Transferase</keyword>
<dbReference type="PANTHER" id="PTHR48013:SF9">
    <property type="entry name" value="DUAL SPECIFICITY MITOGEN-ACTIVATED PROTEIN KINASE KINASE 5"/>
    <property type="match status" value="1"/>
</dbReference>
<dbReference type="EMBL" id="PYSW02000027">
    <property type="protein sequence ID" value="KAG2381355.1"/>
    <property type="molecule type" value="Genomic_DNA"/>
</dbReference>
<dbReference type="GO" id="GO:0004708">
    <property type="term" value="F:MAP kinase kinase activity"/>
    <property type="evidence" value="ECO:0007669"/>
    <property type="project" value="UniProtKB-EC"/>
</dbReference>
<dbReference type="PROSITE" id="PS00108">
    <property type="entry name" value="PROTEIN_KINASE_ST"/>
    <property type="match status" value="1"/>
</dbReference>
<dbReference type="InterPro" id="IPR008271">
    <property type="entry name" value="Ser/Thr_kinase_AS"/>
</dbReference>
<dbReference type="GO" id="GO:0005524">
    <property type="term" value="F:ATP binding"/>
    <property type="evidence" value="ECO:0007669"/>
    <property type="project" value="UniProtKB-UniRule"/>
</dbReference>
<feature type="compositionally biased region" description="Polar residues" evidence="11">
    <location>
        <begin position="730"/>
        <end position="743"/>
    </location>
</feature>
<dbReference type="PANTHER" id="PTHR48013">
    <property type="entry name" value="DUAL SPECIFICITY MITOGEN-ACTIVATED PROTEIN KINASE KINASE 5-RELATED"/>
    <property type="match status" value="1"/>
</dbReference>
<dbReference type="AlphaFoldDB" id="A0AA88GJM9"/>
<evidence type="ECO:0000256" key="10">
    <source>
        <dbReference type="PROSITE-ProRule" id="PRU10141"/>
    </source>
</evidence>
<evidence type="ECO:0000256" key="4">
    <source>
        <dbReference type="ARBA" id="ARBA00022840"/>
    </source>
</evidence>
<dbReference type="InterPro" id="IPR017441">
    <property type="entry name" value="Protein_kinase_ATP_BS"/>
</dbReference>
<name>A0AA88GJM9_NAELO</name>
<feature type="compositionally biased region" description="Low complexity" evidence="11">
    <location>
        <begin position="586"/>
        <end position="601"/>
    </location>
</feature>
<feature type="binding site" evidence="10">
    <location>
        <position position="833"/>
    </location>
    <ligand>
        <name>ATP</name>
        <dbReference type="ChEBI" id="CHEBI:30616"/>
    </ligand>
</feature>
<dbReference type="RefSeq" id="XP_044547035.1">
    <property type="nucleotide sequence ID" value="XM_044696194.1"/>
</dbReference>
<feature type="compositionally biased region" description="Basic residues" evidence="11">
    <location>
        <begin position="240"/>
        <end position="251"/>
    </location>
</feature>
<evidence type="ECO:0000313" key="14">
    <source>
        <dbReference type="Proteomes" id="UP000816034"/>
    </source>
</evidence>
<feature type="region of interest" description="Disordered" evidence="11">
    <location>
        <begin position="176"/>
        <end position="198"/>
    </location>
</feature>
<feature type="compositionally biased region" description="Basic and acidic residues" evidence="11">
    <location>
        <begin position="603"/>
        <end position="619"/>
    </location>
</feature>
<feature type="region of interest" description="Disordered" evidence="11">
    <location>
        <begin position="456"/>
        <end position="495"/>
    </location>
</feature>
<sequence>MVRTPHHKSSSASGKTIQINHHQHSDIGFADVFGPVVVSEEPEESLRHNFSSQRNMFSIERPDTNMTTNPSQNHQKKSRGSNNEKHHYRRHHGKKSGHDKIHTKTMSDTANFVPSDDLFSIPNIAGPRLKSVDECNRDKRASIIMNDSLWSIPGEVQTAPLVGGDSDDDYEDEEIGVPMNSSSNPIGIEGSSKVSTSCTPPSSCSPLFQFMMQQQMQKLRNNQMALNSKRSSNSNNMFSKRSHTKNKKHSKNNVDMTHEDEDFEDIEEESSSNRVFVKHGSTSSSPPVPIILRFNRKSPRQISDSNKVHLTENNTQKAPKNISRRTKSYGGTSSHYNKKQYGNNRKTEENTLILQKSKFNKHKKRERNKHREQRMKKMEKSRAVPGMALSGEETDMATNEIIFDPAFKSSSCEEDIFLSTRNKSNNNKMDTCIYNMYDEPITPNKRHVVQDDDFFAVPKQEEQSIEKEDHTSKPSRNRSSSTLSNTSSCSNISNDGMRPTAIIEFIRCSSTPSMTTIDTTSIPRSESFPTSIMTSEEDPFSFNPNNVSGLQGDDIFDLPVGIPSESSVLMDDEGIQSDSIFDFPNSPSQRSVKSISVSSPIMAHEDKNTTPKKASDTTKSKKPKKDKKKHMVGNLLLNLTAQNEEEKPTLVKAEKDVRESVRNIVQPKITESGSFMLSDRYKANQDGTQRNEISPESAQPTIDSAQSFINAFNILSLNSNKGPLNPLPHRQNQPSNNSDQSEAQRLRQALSGNSSVAPPAMATVNSFKMSVNSAVLSTSKGIKTEKKKRTLKRFNNEDFTWTDLIMLNNLGSGFSSQVIKCSNSKTGKHYALKKIDLSTNDKKNSSKMIITEFNCLAECRNCPYIVRIVDIYHFKEEKELFLLLEFMDKGTLKDVIEKTNGSVPEEFISLAACQLLLGLAHAHEKQIIHRDIKPENILLNSEGYVKLADWGMSCIMRNKNHTHTHLGTEVYMSPERRVSSDNKHSYPCDIYALGLSLLELALGRIPILQLWEFNDLYREQVSEGSFWLDSIIPFSQFSDEFSQFLKACLEKNPEARMTCSQLLRLPFITRYNGHNEQEWGGDRDRRTILDFLNG</sequence>
<feature type="domain" description="Protein kinase" evidence="12">
    <location>
        <begin position="804"/>
        <end position="1068"/>
    </location>
</feature>
<keyword evidence="14" id="KW-1185">Reference proteome</keyword>
<comment type="similarity">
    <text evidence="5">Belongs to the protein kinase superfamily. STE Ser/Thr protein kinase family. MAP kinase kinase subfamily.</text>
</comment>
<evidence type="ECO:0000256" key="7">
    <source>
        <dbReference type="ARBA" id="ARBA00049014"/>
    </source>
</evidence>
<evidence type="ECO:0000256" key="3">
    <source>
        <dbReference type="ARBA" id="ARBA00022777"/>
    </source>
</evidence>
<evidence type="ECO:0000256" key="11">
    <source>
        <dbReference type="SAM" id="MobiDB-lite"/>
    </source>
</evidence>
<dbReference type="SUPFAM" id="SSF56112">
    <property type="entry name" value="Protein kinase-like (PK-like)"/>
    <property type="match status" value="1"/>
</dbReference>
<dbReference type="InterPro" id="IPR000719">
    <property type="entry name" value="Prot_kinase_dom"/>
</dbReference>
<feature type="region of interest" description="Disordered" evidence="11">
    <location>
        <begin position="226"/>
        <end position="290"/>
    </location>
</feature>
<evidence type="ECO:0000313" key="13">
    <source>
        <dbReference type="EMBL" id="KAG2381355.1"/>
    </source>
</evidence>
<evidence type="ECO:0000256" key="6">
    <source>
        <dbReference type="ARBA" id="ARBA00038999"/>
    </source>
</evidence>
<gene>
    <name evidence="13" type="ORF">C9374_006344</name>
</gene>
<dbReference type="PROSITE" id="PS00107">
    <property type="entry name" value="PROTEIN_KINASE_ATP"/>
    <property type="match status" value="1"/>
</dbReference>
<dbReference type="Proteomes" id="UP000816034">
    <property type="component" value="Unassembled WGS sequence"/>
</dbReference>
<dbReference type="PROSITE" id="PS50011">
    <property type="entry name" value="PROTEIN_KINASE_DOM"/>
    <property type="match status" value="1"/>
</dbReference>
<evidence type="ECO:0000256" key="5">
    <source>
        <dbReference type="ARBA" id="ARBA00038035"/>
    </source>
</evidence>
<dbReference type="Pfam" id="PF00069">
    <property type="entry name" value="Pkinase"/>
    <property type="match status" value="1"/>
</dbReference>
<organism evidence="13 14">
    <name type="scientific">Naegleria lovaniensis</name>
    <name type="common">Amoeba</name>
    <dbReference type="NCBI Taxonomy" id="51637"/>
    <lineage>
        <taxon>Eukaryota</taxon>
        <taxon>Discoba</taxon>
        <taxon>Heterolobosea</taxon>
        <taxon>Tetramitia</taxon>
        <taxon>Eutetramitia</taxon>
        <taxon>Vahlkampfiidae</taxon>
        <taxon>Naegleria</taxon>
    </lineage>
</organism>
<evidence type="ECO:0000256" key="2">
    <source>
        <dbReference type="ARBA" id="ARBA00022741"/>
    </source>
</evidence>
<feature type="region of interest" description="Disordered" evidence="11">
    <location>
        <begin position="720"/>
        <end position="757"/>
    </location>
</feature>
<accession>A0AA88GJM9</accession>
<feature type="region of interest" description="Disordered" evidence="11">
    <location>
        <begin position="44"/>
        <end position="101"/>
    </location>
</feature>
<feature type="compositionally biased region" description="Polar residues" evidence="11">
    <location>
        <begin position="226"/>
        <end position="238"/>
    </location>
</feature>
<feature type="compositionally biased region" description="Polar residues" evidence="11">
    <location>
        <begin position="329"/>
        <end position="341"/>
    </location>
</feature>
<feature type="region of interest" description="Disordered" evidence="11">
    <location>
        <begin position="581"/>
        <end position="631"/>
    </location>
</feature>
<protein>
    <recommendedName>
        <fullName evidence="6">mitogen-activated protein kinase kinase</fullName>
        <ecNumber evidence="6">2.7.12.2</ecNumber>
    </recommendedName>
</protein>
<feature type="compositionally biased region" description="Acidic residues" evidence="11">
    <location>
        <begin position="258"/>
        <end position="270"/>
    </location>
</feature>
<keyword evidence="3" id="KW-0418">Kinase</keyword>
<comment type="caution">
    <text evidence="13">The sequence shown here is derived from an EMBL/GenBank/DDBJ whole genome shotgun (WGS) entry which is preliminary data.</text>
</comment>
<feature type="compositionally biased region" description="Low complexity" evidence="11">
    <location>
        <begin position="477"/>
        <end position="494"/>
    </location>
</feature>
<feature type="compositionally biased region" description="Basic residues" evidence="11">
    <location>
        <begin position="620"/>
        <end position="631"/>
    </location>
</feature>
<feature type="region of interest" description="Disordered" evidence="11">
    <location>
        <begin position="358"/>
        <end position="384"/>
    </location>
</feature>
<dbReference type="InterPro" id="IPR011009">
    <property type="entry name" value="Kinase-like_dom_sf"/>
</dbReference>
<feature type="region of interest" description="Disordered" evidence="11">
    <location>
        <begin position="314"/>
        <end position="341"/>
    </location>
</feature>
<feature type="compositionally biased region" description="Basic residues" evidence="11">
    <location>
        <begin position="86"/>
        <end position="95"/>
    </location>
</feature>
<comment type="catalytic activity">
    <reaction evidence="9">
        <text>L-tyrosyl-[protein] + ATP = O-phospho-L-tyrosyl-[protein] + ADP + H(+)</text>
        <dbReference type="Rhea" id="RHEA:10596"/>
        <dbReference type="Rhea" id="RHEA-COMP:10136"/>
        <dbReference type="Rhea" id="RHEA-COMP:20101"/>
        <dbReference type="ChEBI" id="CHEBI:15378"/>
        <dbReference type="ChEBI" id="CHEBI:30616"/>
        <dbReference type="ChEBI" id="CHEBI:46858"/>
        <dbReference type="ChEBI" id="CHEBI:61978"/>
        <dbReference type="ChEBI" id="CHEBI:456216"/>
        <dbReference type="EC" id="2.7.12.2"/>
    </reaction>
</comment>
<dbReference type="Gene3D" id="1.10.510.10">
    <property type="entry name" value="Transferase(Phosphotransferase) domain 1"/>
    <property type="match status" value="1"/>
</dbReference>
<dbReference type="EC" id="2.7.12.2" evidence="6"/>
<comment type="catalytic activity">
    <reaction evidence="8">
        <text>L-threonyl-[protein] + ATP = O-phospho-L-threonyl-[protein] + ADP + H(+)</text>
        <dbReference type="Rhea" id="RHEA:46608"/>
        <dbReference type="Rhea" id="RHEA-COMP:11060"/>
        <dbReference type="Rhea" id="RHEA-COMP:11605"/>
        <dbReference type="ChEBI" id="CHEBI:15378"/>
        <dbReference type="ChEBI" id="CHEBI:30013"/>
        <dbReference type="ChEBI" id="CHEBI:30616"/>
        <dbReference type="ChEBI" id="CHEBI:61977"/>
        <dbReference type="ChEBI" id="CHEBI:456216"/>
        <dbReference type="EC" id="2.7.12.2"/>
    </reaction>
</comment>
<keyword evidence="2 10" id="KW-0547">Nucleotide-binding</keyword>
<evidence type="ECO:0000259" key="12">
    <source>
        <dbReference type="PROSITE" id="PS50011"/>
    </source>
</evidence>
<proteinExistence type="inferred from homology"/>
<evidence type="ECO:0000256" key="8">
    <source>
        <dbReference type="ARBA" id="ARBA00049299"/>
    </source>
</evidence>
<feature type="compositionally biased region" description="Basic and acidic residues" evidence="11">
    <location>
        <begin position="459"/>
        <end position="472"/>
    </location>
</feature>
<evidence type="ECO:0000256" key="1">
    <source>
        <dbReference type="ARBA" id="ARBA00022679"/>
    </source>
</evidence>